<dbReference type="EMBL" id="QXCT01000002">
    <property type="protein sequence ID" value="MDW9257236.1"/>
    <property type="molecule type" value="Genomic_DNA"/>
</dbReference>
<sequence>MPGSGSRWVDSWAQAWVSRAFRSVTHVGFRFARVRRVDFGQFQE</sequence>
<reference evidence="1" key="1">
    <citation type="submission" date="2018-08" db="EMBL/GenBank/DDBJ databases">
        <title>Identification of Burkholderia cepacia strains that express a Burkholderia pseudomallei-like capsular polysaccharide.</title>
        <authorList>
            <person name="Burtnick M.N."/>
            <person name="Vongsouvath M."/>
            <person name="Newton P."/>
            <person name="Wuthiekanun V."/>
            <person name="Limmathurotsakul D."/>
            <person name="Brett P.J."/>
            <person name="Chantratita N."/>
            <person name="Dance D.A."/>
        </authorList>
    </citation>
    <scope>NUCLEOTIDE SEQUENCE</scope>
    <source>
        <strain evidence="1">SBXCC001</strain>
    </source>
</reference>
<comment type="caution">
    <text evidence="1">The sequence shown here is derived from an EMBL/GenBank/DDBJ whole genome shotgun (WGS) entry which is preliminary data.</text>
</comment>
<gene>
    <name evidence="1" type="ORF">C7S16_3913</name>
</gene>
<evidence type="ECO:0000313" key="2">
    <source>
        <dbReference type="Proteomes" id="UP001272137"/>
    </source>
</evidence>
<protein>
    <submittedName>
        <fullName evidence="1">Uncharacterized protein</fullName>
    </submittedName>
</protein>
<proteinExistence type="predicted"/>
<organism evidence="1 2">
    <name type="scientific">Burkholderia thailandensis</name>
    <dbReference type="NCBI Taxonomy" id="57975"/>
    <lineage>
        <taxon>Bacteria</taxon>
        <taxon>Pseudomonadati</taxon>
        <taxon>Pseudomonadota</taxon>
        <taxon>Betaproteobacteria</taxon>
        <taxon>Burkholderiales</taxon>
        <taxon>Burkholderiaceae</taxon>
        <taxon>Burkholderia</taxon>
        <taxon>pseudomallei group</taxon>
    </lineage>
</organism>
<dbReference type="Proteomes" id="UP001272137">
    <property type="component" value="Unassembled WGS sequence"/>
</dbReference>
<accession>A0AAW9D5Z1</accession>
<evidence type="ECO:0000313" key="1">
    <source>
        <dbReference type="EMBL" id="MDW9257236.1"/>
    </source>
</evidence>
<name>A0AAW9D5Z1_BURTH</name>
<dbReference type="AlphaFoldDB" id="A0AAW9D5Z1"/>